<feature type="compositionally biased region" description="Polar residues" evidence="8">
    <location>
        <begin position="10"/>
        <end position="19"/>
    </location>
</feature>
<sequence length="596" mass="68724">MGDCSFHAETPSTTPASKIQQQSPPQQQSAKNDPSLSKIPLNSASTTKDDDGVMVTDDDDDLVFDEEEFENSESEIFENNVQSSKQQSADFKIAQVPVVFTGNLWEAYPCEALMIAALLGYLINFLIGRTKNSNLATVFYNTQRNLLEKNFTVVGDNGQTKDLNKTSTNNLTDEQSSNNSLVKESENLYVLWCSGRIYIESMLVELRFIKRQCLFNLMASVIKSVNDTVVYTIDYSKDDIDTFVFCLARKRCAAKLHRDMNDLSQFCSERKSADKRGLGANYQLLNEIGEVATTLIDSHVTNFIDRFPEALEYIHVSDQYTGTKNADQQQPPSTTNTSAQPSTTTTAGSTSQQQDALNTSERSVRRVLTVAFNIKTKKDQSIVINTENTIDYLRLVLHLIERIHISHFSLSKESKLKANKNRQRVEEQFLKSVYQQRQEQAQQRREEKRRQEKEKIMQDNDPEKQRKWEEKEHKREMKRKQPKMKQMKTYSDSLMAFLPGTHRFLDPKCNQVLDDFYDCVENKSRLMGNCDDLLIKMYKCKKEDLEAHRQMNRAQTEKHRREQAIARDGIIQEKLKILNRLKDRKAEEEKQKGNNT</sequence>
<evidence type="ECO:0000256" key="5">
    <source>
        <dbReference type="ARBA" id="ARBA00034746"/>
    </source>
</evidence>
<feature type="region of interest" description="Disordered" evidence="8">
    <location>
        <begin position="436"/>
        <end position="487"/>
    </location>
</feature>
<dbReference type="GO" id="GO:0005509">
    <property type="term" value="F:calcium ion binding"/>
    <property type="evidence" value="ECO:0007669"/>
    <property type="project" value="InterPro"/>
</dbReference>
<evidence type="ECO:0000256" key="6">
    <source>
        <dbReference type="ARBA" id="ARBA00034875"/>
    </source>
</evidence>
<dbReference type="Proteomes" id="UP000682733">
    <property type="component" value="Unassembled WGS sequence"/>
</dbReference>
<feature type="compositionally biased region" description="Basic and acidic residues" evidence="8">
    <location>
        <begin position="442"/>
        <end position="475"/>
    </location>
</feature>
<comment type="subcellular location">
    <subcellularLocation>
        <location evidence="4">Rough endoplasmic reticulum membrane</location>
        <topology evidence="4">Single-pass type I membrane protein</topology>
    </subcellularLocation>
</comment>
<dbReference type="EMBL" id="CAJOBA010002385">
    <property type="protein sequence ID" value="CAF3642628.1"/>
    <property type="molecule type" value="Genomic_DNA"/>
</dbReference>
<protein>
    <recommendedName>
        <fullName evidence="6">PAT complex subunit CCDC47</fullName>
    </recommendedName>
    <alternativeName>
        <fullName evidence="7">Coiled-coil domain-containing protein 47</fullName>
    </alternativeName>
</protein>
<organism evidence="10 11">
    <name type="scientific">Didymodactylos carnosus</name>
    <dbReference type="NCBI Taxonomy" id="1234261"/>
    <lineage>
        <taxon>Eukaryota</taxon>
        <taxon>Metazoa</taxon>
        <taxon>Spiralia</taxon>
        <taxon>Gnathifera</taxon>
        <taxon>Rotifera</taxon>
        <taxon>Eurotatoria</taxon>
        <taxon>Bdelloidea</taxon>
        <taxon>Philodinida</taxon>
        <taxon>Philodinidae</taxon>
        <taxon>Didymodactylos</taxon>
    </lineage>
</organism>
<feature type="compositionally biased region" description="Low complexity" evidence="8">
    <location>
        <begin position="20"/>
        <end position="29"/>
    </location>
</feature>
<evidence type="ECO:0000256" key="8">
    <source>
        <dbReference type="SAM" id="MobiDB-lite"/>
    </source>
</evidence>
<evidence type="ECO:0000256" key="3">
    <source>
        <dbReference type="ARBA" id="ARBA00023136"/>
    </source>
</evidence>
<dbReference type="Proteomes" id="UP000677228">
    <property type="component" value="Unassembled WGS sequence"/>
</dbReference>
<feature type="compositionally biased region" description="Polar residues" evidence="8">
    <location>
        <begin position="30"/>
        <end position="45"/>
    </location>
</feature>
<evidence type="ECO:0000313" key="9">
    <source>
        <dbReference type="EMBL" id="CAF0857648.1"/>
    </source>
</evidence>
<feature type="compositionally biased region" description="Low complexity" evidence="8">
    <location>
        <begin position="328"/>
        <end position="354"/>
    </location>
</feature>
<keyword evidence="2" id="KW-1133">Transmembrane helix</keyword>
<keyword evidence="1" id="KW-0812">Transmembrane</keyword>
<feature type="region of interest" description="Disordered" evidence="8">
    <location>
        <begin position="322"/>
        <end position="360"/>
    </location>
</feature>
<dbReference type="GO" id="GO:0030867">
    <property type="term" value="C:rough endoplasmic reticulum membrane"/>
    <property type="evidence" value="ECO:0007669"/>
    <property type="project" value="UniProtKB-SubCell"/>
</dbReference>
<proteinExistence type="inferred from homology"/>
<dbReference type="PANTHER" id="PTHR12883">
    <property type="entry name" value="ADIPOCYTE-SPECIFIC PROTEIN 4-RELATED"/>
    <property type="match status" value="1"/>
</dbReference>
<dbReference type="GO" id="GO:0032469">
    <property type="term" value="P:endoplasmic reticulum calcium ion homeostasis"/>
    <property type="evidence" value="ECO:0007669"/>
    <property type="project" value="InterPro"/>
</dbReference>
<evidence type="ECO:0000313" key="11">
    <source>
        <dbReference type="Proteomes" id="UP000682733"/>
    </source>
</evidence>
<evidence type="ECO:0000256" key="2">
    <source>
        <dbReference type="ARBA" id="ARBA00022989"/>
    </source>
</evidence>
<feature type="compositionally biased region" description="Basic residues" evidence="8">
    <location>
        <begin position="476"/>
        <end position="486"/>
    </location>
</feature>
<dbReference type="PANTHER" id="PTHR12883:SF0">
    <property type="entry name" value="PAT COMPLEX SUBUNIT CCDC47"/>
    <property type="match status" value="1"/>
</dbReference>
<evidence type="ECO:0000256" key="7">
    <source>
        <dbReference type="ARBA" id="ARBA00034902"/>
    </source>
</evidence>
<dbReference type="AlphaFoldDB" id="A0A8S2HGS1"/>
<name>A0A8S2HGS1_9BILA</name>
<evidence type="ECO:0000256" key="4">
    <source>
        <dbReference type="ARBA" id="ARBA00034697"/>
    </source>
</evidence>
<keyword evidence="3" id="KW-0472">Membrane</keyword>
<evidence type="ECO:0000313" key="10">
    <source>
        <dbReference type="EMBL" id="CAF3642628.1"/>
    </source>
</evidence>
<gene>
    <name evidence="9" type="ORF">OVA965_LOCUS7471</name>
    <name evidence="10" type="ORF">TMI583_LOCUS7466</name>
</gene>
<dbReference type="EMBL" id="CAJNOK010002385">
    <property type="protein sequence ID" value="CAF0857648.1"/>
    <property type="molecule type" value="Genomic_DNA"/>
</dbReference>
<comment type="similarity">
    <text evidence="5">Belongs to the CCDC47 family.</text>
</comment>
<dbReference type="Pfam" id="PF07946">
    <property type="entry name" value="CCDC47"/>
    <property type="match status" value="1"/>
</dbReference>
<dbReference type="InterPro" id="IPR012879">
    <property type="entry name" value="CCDC47"/>
</dbReference>
<accession>A0A8S2HGS1</accession>
<feature type="region of interest" description="Disordered" evidence="8">
    <location>
        <begin position="1"/>
        <end position="55"/>
    </location>
</feature>
<reference evidence="10" key="1">
    <citation type="submission" date="2021-02" db="EMBL/GenBank/DDBJ databases">
        <authorList>
            <person name="Nowell W R."/>
        </authorList>
    </citation>
    <scope>NUCLEOTIDE SEQUENCE</scope>
</reference>
<evidence type="ECO:0000256" key="1">
    <source>
        <dbReference type="ARBA" id="ARBA00022692"/>
    </source>
</evidence>
<comment type="caution">
    <text evidence="10">The sequence shown here is derived from an EMBL/GenBank/DDBJ whole genome shotgun (WGS) entry which is preliminary data.</text>
</comment>
<feature type="region of interest" description="Disordered" evidence="8">
    <location>
        <begin position="158"/>
        <end position="177"/>
    </location>
</feature>